<dbReference type="Proteomes" id="UP000008854">
    <property type="component" value="Unassembled WGS sequence"/>
</dbReference>
<name>A0A5K4FBK0_SCHMA</name>
<dbReference type="AlphaFoldDB" id="A0A5K4FBK0"/>
<reference evidence="1" key="1">
    <citation type="journal article" date="2012" name="PLoS Negl. Trop. Dis.">
        <title>A systematically improved high quality genome and transcriptome of the human blood fluke Schistosoma mansoni.</title>
        <authorList>
            <person name="Protasio A.V."/>
            <person name="Tsai I.J."/>
            <person name="Babbage A."/>
            <person name="Nichol S."/>
            <person name="Hunt M."/>
            <person name="Aslett M.A."/>
            <person name="De Silva N."/>
            <person name="Velarde G.S."/>
            <person name="Anderson T.J."/>
            <person name="Clark R.C."/>
            <person name="Davidson C."/>
            <person name="Dillon G.P."/>
            <person name="Holroyd N.E."/>
            <person name="LoVerde P.T."/>
            <person name="Lloyd C."/>
            <person name="McQuillan J."/>
            <person name="Oliveira G."/>
            <person name="Otto T.D."/>
            <person name="Parker-Manuel S.J."/>
            <person name="Quail M.A."/>
            <person name="Wilson R.A."/>
            <person name="Zerlotini A."/>
            <person name="Dunne D.W."/>
            <person name="Berriman M."/>
        </authorList>
    </citation>
    <scope>NUCLEOTIDE SEQUENCE [LARGE SCALE GENOMIC DNA]</scope>
    <source>
        <strain evidence="1">Puerto Rican</strain>
    </source>
</reference>
<keyword evidence="1" id="KW-1185">Reference proteome</keyword>
<protein>
    <submittedName>
        <fullName evidence="2">Uncharacterized protein</fullName>
    </submittedName>
</protein>
<accession>A0A5K4FBK0</accession>
<dbReference type="InParanoid" id="A0A5K4FBK0"/>
<proteinExistence type="predicted"/>
<evidence type="ECO:0000313" key="1">
    <source>
        <dbReference type="Proteomes" id="UP000008854"/>
    </source>
</evidence>
<organism evidence="1 2">
    <name type="scientific">Schistosoma mansoni</name>
    <name type="common">Blood fluke</name>
    <dbReference type="NCBI Taxonomy" id="6183"/>
    <lineage>
        <taxon>Eukaryota</taxon>
        <taxon>Metazoa</taxon>
        <taxon>Spiralia</taxon>
        <taxon>Lophotrochozoa</taxon>
        <taxon>Platyhelminthes</taxon>
        <taxon>Trematoda</taxon>
        <taxon>Digenea</taxon>
        <taxon>Strigeidida</taxon>
        <taxon>Schistosomatoidea</taxon>
        <taxon>Schistosomatidae</taxon>
        <taxon>Schistosoma</taxon>
    </lineage>
</organism>
<reference evidence="2" key="2">
    <citation type="submission" date="2019-11" db="UniProtKB">
        <authorList>
            <consortium name="WormBaseParasite"/>
        </authorList>
    </citation>
    <scope>IDENTIFICATION</scope>
    <source>
        <strain evidence="2">Puerto Rican</strain>
    </source>
</reference>
<sequence>MQNSILRKNLAIRLIYYTSIKNFMITSKNLTRVATFADVIQRHSTTIFSKKSFNNNFENQFSH</sequence>
<evidence type="ECO:0000313" key="2">
    <source>
        <dbReference type="WBParaSite" id="Smp_335170.1"/>
    </source>
</evidence>
<dbReference type="WBParaSite" id="Smp_335170.1">
    <property type="protein sequence ID" value="Smp_335170.1"/>
    <property type="gene ID" value="Smp_335170"/>
</dbReference>